<dbReference type="PANTHER" id="PTHR23169">
    <property type="entry name" value="ENVOPLAKIN"/>
    <property type="match status" value="1"/>
</dbReference>
<dbReference type="Proteomes" id="UP000004810">
    <property type="component" value="Unassembled WGS sequence"/>
</dbReference>
<proteinExistence type="predicted"/>
<keyword evidence="2" id="KW-0677">Repeat</keyword>
<gene>
    <name evidence="4" type="ORF">WUBG_06527</name>
</gene>
<dbReference type="GO" id="GO:0030056">
    <property type="term" value="C:hemidesmosome"/>
    <property type="evidence" value="ECO:0007669"/>
    <property type="project" value="TreeGrafter"/>
</dbReference>
<feature type="domain" description="Desmoplakin SH3" evidence="3">
    <location>
        <begin position="65"/>
        <end position="126"/>
    </location>
</feature>
<accession>J9F5F4</accession>
<dbReference type="InterPro" id="IPR043197">
    <property type="entry name" value="Plakin"/>
</dbReference>
<dbReference type="Pfam" id="PF17902">
    <property type="entry name" value="SH3_10"/>
    <property type="match status" value="1"/>
</dbReference>
<dbReference type="Gene3D" id="2.30.30.40">
    <property type="entry name" value="SH3 Domains"/>
    <property type="match status" value="1"/>
</dbReference>
<keyword evidence="1" id="KW-0597">Phosphoprotein</keyword>
<dbReference type="GO" id="GO:0042060">
    <property type="term" value="P:wound healing"/>
    <property type="evidence" value="ECO:0007669"/>
    <property type="project" value="TreeGrafter"/>
</dbReference>
<evidence type="ECO:0000259" key="3">
    <source>
        <dbReference type="Pfam" id="PF17902"/>
    </source>
</evidence>
<dbReference type="GO" id="GO:0016020">
    <property type="term" value="C:membrane"/>
    <property type="evidence" value="ECO:0007669"/>
    <property type="project" value="TreeGrafter"/>
</dbReference>
<evidence type="ECO:0000256" key="2">
    <source>
        <dbReference type="ARBA" id="ARBA00022737"/>
    </source>
</evidence>
<dbReference type="GO" id="GO:0005882">
    <property type="term" value="C:intermediate filament"/>
    <property type="evidence" value="ECO:0007669"/>
    <property type="project" value="TreeGrafter"/>
</dbReference>
<protein>
    <recommendedName>
        <fullName evidence="3">Desmoplakin SH3 domain-containing protein</fullName>
    </recommendedName>
</protein>
<dbReference type="InterPro" id="IPR041615">
    <property type="entry name" value="Desmoplakin_SH3"/>
</dbReference>
<dbReference type="GO" id="GO:0005737">
    <property type="term" value="C:cytoplasm"/>
    <property type="evidence" value="ECO:0007669"/>
    <property type="project" value="TreeGrafter"/>
</dbReference>
<dbReference type="EMBL" id="ADBV01002792">
    <property type="protein sequence ID" value="EJW82564.1"/>
    <property type="molecule type" value="Genomic_DNA"/>
</dbReference>
<dbReference type="Pfam" id="PF21019">
    <property type="entry name" value="Spectrin_3"/>
    <property type="match status" value="1"/>
</dbReference>
<evidence type="ECO:0000313" key="5">
    <source>
        <dbReference type="Proteomes" id="UP000004810"/>
    </source>
</evidence>
<organism evidence="4 5">
    <name type="scientific">Wuchereria bancrofti</name>
    <dbReference type="NCBI Taxonomy" id="6293"/>
    <lineage>
        <taxon>Eukaryota</taxon>
        <taxon>Metazoa</taxon>
        <taxon>Ecdysozoa</taxon>
        <taxon>Nematoda</taxon>
        <taxon>Chromadorea</taxon>
        <taxon>Rhabditida</taxon>
        <taxon>Spirurina</taxon>
        <taxon>Spiruromorpha</taxon>
        <taxon>Filarioidea</taxon>
        <taxon>Onchocercidae</taxon>
        <taxon>Wuchereria</taxon>
    </lineage>
</organism>
<dbReference type="Gene3D" id="1.20.58.60">
    <property type="match status" value="1"/>
</dbReference>
<dbReference type="GO" id="GO:0031122">
    <property type="term" value="P:cytoplasmic microtubule organization"/>
    <property type="evidence" value="ECO:0007669"/>
    <property type="project" value="TreeGrafter"/>
</dbReference>
<evidence type="ECO:0000256" key="1">
    <source>
        <dbReference type="ARBA" id="ARBA00022553"/>
    </source>
</evidence>
<comment type="caution">
    <text evidence="4">The sequence shown here is derived from an EMBL/GenBank/DDBJ whole genome shotgun (WGS) entry which is preliminary data.</text>
</comment>
<sequence length="171" mass="20225">MEDANTAEEWMVKQSEMLERKYSRSEFSLEEGEQMLRELDEISELIKKYHSILMTLTERSSQISPLWQRGERTQRPISIVALADYTDITIREGDECILTDNSDLIHWNIRGPGGSEVLIPSVMFRILPPDARITTYLNRLHTNLEKLRRLWSQKHRMVRYNMVLNTMTQIR</sequence>
<reference evidence="5" key="1">
    <citation type="submission" date="2012-08" db="EMBL/GenBank/DDBJ databases">
        <title>The Genome Sequence of Wuchereria bancrofti.</title>
        <authorList>
            <person name="Nutman T.B."/>
            <person name="Fink D.L."/>
            <person name="Russ C."/>
            <person name="Young S."/>
            <person name="Zeng Q."/>
            <person name="Koehrsen M."/>
            <person name="Alvarado L."/>
            <person name="Berlin A."/>
            <person name="Chapman S.B."/>
            <person name="Chen Z."/>
            <person name="Freedman E."/>
            <person name="Gellesch M."/>
            <person name="Goldberg J."/>
            <person name="Griggs A."/>
            <person name="Gujja S."/>
            <person name="Heilman E.R."/>
            <person name="Heiman D."/>
            <person name="Hepburn T."/>
            <person name="Howarth C."/>
            <person name="Jen D."/>
            <person name="Larson L."/>
            <person name="Lewis B."/>
            <person name="Mehta T."/>
            <person name="Park D."/>
            <person name="Pearson M."/>
            <person name="Roberts A."/>
            <person name="Saif S."/>
            <person name="Shea T."/>
            <person name="Shenoy N."/>
            <person name="Sisk P."/>
            <person name="Stolte C."/>
            <person name="Sykes S."/>
            <person name="Walk T."/>
            <person name="White J."/>
            <person name="Yandava C."/>
            <person name="Haas B."/>
            <person name="Henn M.R."/>
            <person name="Nusbaum C."/>
            <person name="Birren B."/>
        </authorList>
    </citation>
    <scope>NUCLEOTIDE SEQUENCE [LARGE SCALE GENOMIC DNA]</scope>
    <source>
        <strain evidence="5">NA</strain>
    </source>
</reference>
<dbReference type="AlphaFoldDB" id="J9F5F4"/>
<dbReference type="GO" id="GO:0005198">
    <property type="term" value="F:structural molecule activity"/>
    <property type="evidence" value="ECO:0007669"/>
    <property type="project" value="TreeGrafter"/>
</dbReference>
<evidence type="ECO:0000313" key="4">
    <source>
        <dbReference type="EMBL" id="EJW82564.1"/>
    </source>
</evidence>
<name>J9F5F4_WUCBA</name>
<dbReference type="PANTHER" id="PTHR23169:SF23">
    <property type="entry name" value="SHORT STOP, ISOFORM H"/>
    <property type="match status" value="1"/>
</dbReference>
<dbReference type="GO" id="GO:0045104">
    <property type="term" value="P:intermediate filament cytoskeleton organization"/>
    <property type="evidence" value="ECO:0007669"/>
    <property type="project" value="InterPro"/>
</dbReference>